<evidence type="ECO:0000313" key="2">
    <source>
        <dbReference type="Proteomes" id="UP001140066"/>
    </source>
</evidence>
<keyword evidence="2" id="KW-1185">Reference proteome</keyword>
<reference evidence="1" key="1">
    <citation type="submission" date="2022-07" db="EMBL/GenBank/DDBJ databases">
        <title>Phylogenomic reconstructions and comparative analyses of Kickxellomycotina fungi.</title>
        <authorList>
            <person name="Reynolds N.K."/>
            <person name="Stajich J.E."/>
            <person name="Barry K."/>
            <person name="Grigoriev I.V."/>
            <person name="Crous P."/>
            <person name="Smith M.E."/>
        </authorList>
    </citation>
    <scope>NUCLEOTIDE SEQUENCE</scope>
    <source>
        <strain evidence="1">BCRC 34191</strain>
    </source>
</reference>
<sequence length="1047" mass="112932">MRQLRNCSGSLALALALFLLLALLAQGARGHLNTADGDPSPKPEPEPEPDPDTEPEKGRMLTTFVDLLSSDPRFSEFLHTVQRLGMVIPLNRVRNATLLVPTNEAIKRFRREHGQNSSQAAGSIYRGVADSQAWYHLIGDGIAEISNFTQGAMVWESLSSSESVDYAAERGSGIMLKTTVGSSGEVLANGVPVMAHNYSCVAGNAFQIDGLMTLPPTLWELLQAEIPKSDSGQRRWDRPLVVESWRTHAPAADESGDDVTDGGSYSAMEKLLASAGWSGILGGSAGAGGSGGGGMHTLWAFTNQAFSNALGFGERAYLLYGPAFTKDEDADLYNEAVEDARAFAAGYVSSGAASLARLGVGTHIVVSGFQNRTRLTVIVEEQRSGGELGGSINGLAIGKSDIVARNGVAHGVSQVGRPDGLVFSPQKILAGLNATTFIRLLKETELGDYIDGSRPERKTTLLVPTNRAMEDAFGYGLGDDADGDQATKAFIRASSEHGLDGASTIASALGALPAGSPREQQLEWALYHIAEGQSGLEELVRSPLLRTKLAAKWTGGKAQVVKAQVDQAHGTLSRHVSFNGADNILPEPVVVGNTTIYLLSSPMPTPPNLISALVQDLDLSLFVAAMGASGTADEIQHVNGVTVLAPVVNSFTSLDLVWSYLSLPGDSDARTDLSRLIKSHILIRPVYSDEIPLHTDSSAETLTIESLNGNKVGMYRTPHGVFVVSDQADLMYSQRRKHQQHGEVHARLASVSDTGSLKLSETDILLRTGVAHVLEQGLILPPNVDITSPKLLRGMKAHIFANLLERFNLTYILEDPRTSNSRQRRSKKQATARSSDIPDNAVVGYSILVPSDKAWRENAAYRELSRRDHEELSSAEDDDNPWRNSTTSDIARHLDMLVRLHIIPVFGRGTESNLTGSDRLPESQLLLADRKTYPTMLDGVRLRAHEFASDRFSVQLDRTPFYQSPGGVPFISFATVVRSGIARTGAVFELDVALKLPPDDGDSPGGWKKFAWNAAVWLTGIGMGSGLLGASGYWVRQWWTRSDYQSL</sequence>
<comment type="caution">
    <text evidence="1">The sequence shown here is derived from an EMBL/GenBank/DDBJ whole genome shotgun (WGS) entry which is preliminary data.</text>
</comment>
<accession>A0ACC1KKY1</accession>
<dbReference type="EMBL" id="JANBUK010000202">
    <property type="protein sequence ID" value="KAJ2791101.1"/>
    <property type="molecule type" value="Genomic_DNA"/>
</dbReference>
<proteinExistence type="predicted"/>
<gene>
    <name evidence="1" type="ORF">GGI18_001373</name>
</gene>
<evidence type="ECO:0000313" key="1">
    <source>
        <dbReference type="EMBL" id="KAJ2791101.1"/>
    </source>
</evidence>
<dbReference type="Proteomes" id="UP001140066">
    <property type="component" value="Unassembled WGS sequence"/>
</dbReference>
<organism evidence="1 2">
    <name type="scientific">Coemansia linderi</name>
    <dbReference type="NCBI Taxonomy" id="2663919"/>
    <lineage>
        <taxon>Eukaryota</taxon>
        <taxon>Fungi</taxon>
        <taxon>Fungi incertae sedis</taxon>
        <taxon>Zoopagomycota</taxon>
        <taxon>Kickxellomycotina</taxon>
        <taxon>Kickxellomycetes</taxon>
        <taxon>Kickxellales</taxon>
        <taxon>Kickxellaceae</taxon>
        <taxon>Coemansia</taxon>
    </lineage>
</organism>
<name>A0ACC1KKY1_9FUNG</name>
<protein>
    <submittedName>
        <fullName evidence="1">Uncharacterized protein</fullName>
    </submittedName>
</protein>